<evidence type="ECO:0000256" key="2">
    <source>
        <dbReference type="ARBA" id="ARBA00023015"/>
    </source>
</evidence>
<keyword evidence="2" id="KW-0805">Transcription regulation</keyword>
<evidence type="ECO:0000259" key="5">
    <source>
        <dbReference type="Pfam" id="PF04542"/>
    </source>
</evidence>
<evidence type="ECO:0000259" key="6">
    <source>
        <dbReference type="Pfam" id="PF08281"/>
    </source>
</evidence>
<dbReference type="InterPro" id="IPR013249">
    <property type="entry name" value="RNA_pol_sigma70_r4_t2"/>
</dbReference>
<dbReference type="AlphaFoldDB" id="A0A4U3L8L3"/>
<comment type="caution">
    <text evidence="7">The sequence shown here is derived from an EMBL/GenBank/DDBJ whole genome shotgun (WGS) entry which is preliminary data.</text>
</comment>
<dbReference type="GO" id="GO:0016987">
    <property type="term" value="F:sigma factor activity"/>
    <property type="evidence" value="ECO:0007669"/>
    <property type="project" value="UniProtKB-KW"/>
</dbReference>
<gene>
    <name evidence="7" type="ORF">FC093_03905</name>
</gene>
<dbReference type="SUPFAM" id="SSF88659">
    <property type="entry name" value="Sigma3 and sigma4 domains of RNA polymerase sigma factors"/>
    <property type="match status" value="1"/>
</dbReference>
<dbReference type="NCBIfam" id="TIGR02937">
    <property type="entry name" value="sigma70-ECF"/>
    <property type="match status" value="1"/>
</dbReference>
<dbReference type="EMBL" id="SZQL01000002">
    <property type="protein sequence ID" value="TKK70849.1"/>
    <property type="molecule type" value="Genomic_DNA"/>
</dbReference>
<comment type="similarity">
    <text evidence="1">Belongs to the sigma-70 factor family. ECF subfamily.</text>
</comment>
<dbReference type="PANTHER" id="PTHR43133">
    <property type="entry name" value="RNA POLYMERASE ECF-TYPE SIGMA FACTO"/>
    <property type="match status" value="1"/>
</dbReference>
<evidence type="ECO:0000313" key="8">
    <source>
        <dbReference type="Proteomes" id="UP000305848"/>
    </source>
</evidence>
<keyword evidence="3" id="KW-0731">Sigma factor</keyword>
<dbReference type="InterPro" id="IPR014284">
    <property type="entry name" value="RNA_pol_sigma-70_dom"/>
</dbReference>
<dbReference type="InterPro" id="IPR007627">
    <property type="entry name" value="RNA_pol_sigma70_r2"/>
</dbReference>
<organism evidence="7 8">
    <name type="scientific">Ilyomonas limi</name>
    <dbReference type="NCBI Taxonomy" id="2575867"/>
    <lineage>
        <taxon>Bacteria</taxon>
        <taxon>Pseudomonadati</taxon>
        <taxon>Bacteroidota</taxon>
        <taxon>Chitinophagia</taxon>
        <taxon>Chitinophagales</taxon>
        <taxon>Chitinophagaceae</taxon>
        <taxon>Ilyomonas</taxon>
    </lineage>
</organism>
<dbReference type="OrthoDB" id="1056775at2"/>
<dbReference type="RefSeq" id="WP_137260448.1">
    <property type="nucleotide sequence ID" value="NZ_SZQL01000002.1"/>
</dbReference>
<reference evidence="7 8" key="1">
    <citation type="submission" date="2019-05" db="EMBL/GenBank/DDBJ databases">
        <title>Panacibacter sp. strain 17mud1-8 Genome sequencing and assembly.</title>
        <authorList>
            <person name="Chhetri G."/>
        </authorList>
    </citation>
    <scope>NUCLEOTIDE SEQUENCE [LARGE SCALE GENOMIC DNA]</scope>
    <source>
        <strain evidence="7 8">17mud1-8</strain>
    </source>
</reference>
<dbReference type="Proteomes" id="UP000305848">
    <property type="component" value="Unassembled WGS sequence"/>
</dbReference>
<sequence>MNIDALILGCIQNDPAAQRELYNRFSPKMLPVCYRFAQSREDAEDMLQEGFIKVFMQIHTFENKGAFEGWVRRIIVHTCINLLKKNKRFNESLDLEHASALHVKEETLPSIMQAKQVVECIRLLPIGYRTVLNLYAIEGYSHKEIAEMLDIEESTSRSQYTRSRNMLEAILIKKRIIEKPNMDAGFIASLGATTN</sequence>
<dbReference type="PANTHER" id="PTHR43133:SF46">
    <property type="entry name" value="RNA POLYMERASE SIGMA-70 FACTOR ECF SUBFAMILY"/>
    <property type="match status" value="1"/>
</dbReference>
<feature type="domain" description="RNA polymerase sigma-70 region 2" evidence="5">
    <location>
        <begin position="21"/>
        <end position="88"/>
    </location>
</feature>
<dbReference type="GO" id="GO:0006352">
    <property type="term" value="P:DNA-templated transcription initiation"/>
    <property type="evidence" value="ECO:0007669"/>
    <property type="project" value="InterPro"/>
</dbReference>
<dbReference type="InterPro" id="IPR039425">
    <property type="entry name" value="RNA_pol_sigma-70-like"/>
</dbReference>
<evidence type="ECO:0000313" key="7">
    <source>
        <dbReference type="EMBL" id="TKK70849.1"/>
    </source>
</evidence>
<dbReference type="Gene3D" id="1.10.10.10">
    <property type="entry name" value="Winged helix-like DNA-binding domain superfamily/Winged helix DNA-binding domain"/>
    <property type="match status" value="1"/>
</dbReference>
<dbReference type="InterPro" id="IPR036388">
    <property type="entry name" value="WH-like_DNA-bd_sf"/>
</dbReference>
<name>A0A4U3L8L3_9BACT</name>
<dbReference type="Pfam" id="PF04542">
    <property type="entry name" value="Sigma70_r2"/>
    <property type="match status" value="1"/>
</dbReference>
<accession>A0A4U3L8L3</accession>
<evidence type="ECO:0000256" key="3">
    <source>
        <dbReference type="ARBA" id="ARBA00023082"/>
    </source>
</evidence>
<protein>
    <submittedName>
        <fullName evidence="7">RNA polymerase sigma factor</fullName>
    </submittedName>
</protein>
<dbReference type="Pfam" id="PF08281">
    <property type="entry name" value="Sigma70_r4_2"/>
    <property type="match status" value="1"/>
</dbReference>
<keyword evidence="8" id="KW-1185">Reference proteome</keyword>
<dbReference type="InterPro" id="IPR013324">
    <property type="entry name" value="RNA_pol_sigma_r3/r4-like"/>
</dbReference>
<feature type="domain" description="RNA polymerase sigma factor 70 region 4 type 2" evidence="6">
    <location>
        <begin position="116"/>
        <end position="166"/>
    </location>
</feature>
<dbReference type="GO" id="GO:0003677">
    <property type="term" value="F:DNA binding"/>
    <property type="evidence" value="ECO:0007669"/>
    <property type="project" value="InterPro"/>
</dbReference>
<proteinExistence type="inferred from homology"/>
<evidence type="ECO:0000256" key="1">
    <source>
        <dbReference type="ARBA" id="ARBA00010641"/>
    </source>
</evidence>
<dbReference type="Gene3D" id="1.10.1740.10">
    <property type="match status" value="1"/>
</dbReference>
<evidence type="ECO:0000256" key="4">
    <source>
        <dbReference type="ARBA" id="ARBA00023163"/>
    </source>
</evidence>
<dbReference type="SUPFAM" id="SSF88946">
    <property type="entry name" value="Sigma2 domain of RNA polymerase sigma factors"/>
    <property type="match status" value="1"/>
</dbReference>
<keyword evidence="4" id="KW-0804">Transcription</keyword>
<dbReference type="InterPro" id="IPR013325">
    <property type="entry name" value="RNA_pol_sigma_r2"/>
</dbReference>